<dbReference type="Gene3D" id="2.60.120.10">
    <property type="entry name" value="Jelly Rolls"/>
    <property type="match status" value="1"/>
</dbReference>
<dbReference type="PANTHER" id="PTHR24567:SF26">
    <property type="entry name" value="REGULATORY PROTEIN YEIL"/>
    <property type="match status" value="1"/>
</dbReference>
<dbReference type="SMART" id="SM00100">
    <property type="entry name" value="cNMP"/>
    <property type="match status" value="1"/>
</dbReference>
<dbReference type="STRING" id="526222.Desal_1361"/>
<dbReference type="AlphaFoldDB" id="C6BRI3"/>
<dbReference type="InterPro" id="IPR050397">
    <property type="entry name" value="Env_Response_Regulators"/>
</dbReference>
<dbReference type="RefSeq" id="WP_015851241.1">
    <property type="nucleotide sequence ID" value="NC_012881.1"/>
</dbReference>
<dbReference type="HOGENOM" id="CLU_075053_3_2_7"/>
<dbReference type="GO" id="GO:0003700">
    <property type="term" value="F:DNA-binding transcription factor activity"/>
    <property type="evidence" value="ECO:0007669"/>
    <property type="project" value="TreeGrafter"/>
</dbReference>
<gene>
    <name evidence="5" type="ordered locus">Desal_1361</name>
</gene>
<sequence length="225" mass="25244">MSTLKIDEFWRIKGNSDVWNKVIDLGVRQEFKKGEHIILAGETVTELHYLRSGSVRMVRTSLEGNEKVIMHVEHHSLFCEVPFFTEEPITSSFSCHEDAVVYSFPKDTVDNMLAAHPSIAKDIIRTLSMKVSVLSNQLASLGLDTLEKRIVKFILLRYNSTELAENDTISLGSLSMKGVASILGVHRASLYKALKSLEKAGYIRILAENRLQLLNIDALAAIAYH</sequence>
<dbReference type="Pfam" id="PF00027">
    <property type="entry name" value="cNMP_binding"/>
    <property type="match status" value="1"/>
</dbReference>
<dbReference type="PANTHER" id="PTHR24567">
    <property type="entry name" value="CRP FAMILY TRANSCRIPTIONAL REGULATORY PROTEIN"/>
    <property type="match status" value="1"/>
</dbReference>
<dbReference type="InterPro" id="IPR036390">
    <property type="entry name" value="WH_DNA-bd_sf"/>
</dbReference>
<proteinExistence type="predicted"/>
<dbReference type="InterPro" id="IPR018490">
    <property type="entry name" value="cNMP-bd_dom_sf"/>
</dbReference>
<keyword evidence="1" id="KW-0805">Transcription regulation</keyword>
<dbReference type="GO" id="GO:0003677">
    <property type="term" value="F:DNA binding"/>
    <property type="evidence" value="ECO:0007669"/>
    <property type="project" value="UniProtKB-KW"/>
</dbReference>
<dbReference type="InterPro" id="IPR000595">
    <property type="entry name" value="cNMP-bd_dom"/>
</dbReference>
<accession>C6BRI3</accession>
<dbReference type="KEGG" id="dsa:Desal_1361"/>
<organism evidence="5 6">
    <name type="scientific">Maridesulfovibrio salexigens (strain ATCC 14822 / DSM 2638 / NCIMB 8403 / VKM B-1763)</name>
    <name type="common">Desulfovibrio salexigens</name>
    <dbReference type="NCBI Taxonomy" id="526222"/>
    <lineage>
        <taxon>Bacteria</taxon>
        <taxon>Pseudomonadati</taxon>
        <taxon>Thermodesulfobacteriota</taxon>
        <taxon>Desulfovibrionia</taxon>
        <taxon>Desulfovibrionales</taxon>
        <taxon>Desulfovibrionaceae</taxon>
        <taxon>Maridesulfovibrio</taxon>
    </lineage>
</organism>
<evidence type="ECO:0000313" key="5">
    <source>
        <dbReference type="EMBL" id="ACS79423.1"/>
    </source>
</evidence>
<keyword evidence="2" id="KW-0238">DNA-binding</keyword>
<keyword evidence="3" id="KW-0804">Transcription</keyword>
<dbReference type="GO" id="GO:0005829">
    <property type="term" value="C:cytosol"/>
    <property type="evidence" value="ECO:0007669"/>
    <property type="project" value="TreeGrafter"/>
</dbReference>
<protein>
    <submittedName>
        <fullName evidence="5">Transcriptional regulator, TrmB</fullName>
    </submittedName>
</protein>
<dbReference type="OrthoDB" id="5460990at2"/>
<evidence type="ECO:0000259" key="4">
    <source>
        <dbReference type="PROSITE" id="PS50042"/>
    </source>
</evidence>
<dbReference type="CDD" id="cd00038">
    <property type="entry name" value="CAP_ED"/>
    <property type="match status" value="1"/>
</dbReference>
<evidence type="ECO:0000256" key="3">
    <source>
        <dbReference type="ARBA" id="ARBA00023163"/>
    </source>
</evidence>
<dbReference type="InterPro" id="IPR012318">
    <property type="entry name" value="HTH_CRP"/>
</dbReference>
<dbReference type="Proteomes" id="UP000002601">
    <property type="component" value="Chromosome"/>
</dbReference>
<dbReference type="eggNOG" id="COG0664">
    <property type="taxonomic scope" value="Bacteria"/>
</dbReference>
<evidence type="ECO:0000256" key="2">
    <source>
        <dbReference type="ARBA" id="ARBA00023125"/>
    </source>
</evidence>
<dbReference type="SUPFAM" id="SSF46785">
    <property type="entry name" value="Winged helix' DNA-binding domain"/>
    <property type="match status" value="1"/>
</dbReference>
<dbReference type="Pfam" id="PF13545">
    <property type="entry name" value="HTH_Crp_2"/>
    <property type="match status" value="1"/>
</dbReference>
<dbReference type="InterPro" id="IPR014710">
    <property type="entry name" value="RmlC-like_jellyroll"/>
</dbReference>
<reference evidence="5 6" key="1">
    <citation type="submission" date="2009-06" db="EMBL/GenBank/DDBJ databases">
        <title>Complete sequence of Desulfovibrio salexigens DSM 2638.</title>
        <authorList>
            <consortium name="US DOE Joint Genome Institute"/>
            <person name="Lucas S."/>
            <person name="Copeland A."/>
            <person name="Lapidus A."/>
            <person name="Glavina del Rio T."/>
            <person name="Tice H."/>
            <person name="Bruce D."/>
            <person name="Goodwin L."/>
            <person name="Pitluck S."/>
            <person name="Munk A.C."/>
            <person name="Brettin T."/>
            <person name="Detter J.C."/>
            <person name="Han C."/>
            <person name="Tapia R."/>
            <person name="Larimer F."/>
            <person name="Land M."/>
            <person name="Hauser L."/>
            <person name="Kyrpides N."/>
            <person name="Anderson I."/>
            <person name="Wall J.D."/>
            <person name="Arkin A.P."/>
            <person name="Dehal P."/>
            <person name="Chivian D."/>
            <person name="Giles B."/>
            <person name="Hazen T.C."/>
        </authorList>
    </citation>
    <scope>NUCLEOTIDE SEQUENCE [LARGE SCALE GENOMIC DNA]</scope>
    <source>
        <strain evidence="6">ATCC 14822 / DSM 2638 / NCIMB 8403 / VKM B-1763</strain>
    </source>
</reference>
<evidence type="ECO:0000256" key="1">
    <source>
        <dbReference type="ARBA" id="ARBA00023015"/>
    </source>
</evidence>
<feature type="domain" description="Cyclic nucleotide-binding" evidence="4">
    <location>
        <begin position="21"/>
        <end position="130"/>
    </location>
</feature>
<dbReference type="SUPFAM" id="SSF51206">
    <property type="entry name" value="cAMP-binding domain-like"/>
    <property type="match status" value="1"/>
</dbReference>
<evidence type="ECO:0000313" key="6">
    <source>
        <dbReference type="Proteomes" id="UP000002601"/>
    </source>
</evidence>
<keyword evidence="6" id="KW-1185">Reference proteome</keyword>
<name>C6BRI3_MARSD</name>
<dbReference type="EMBL" id="CP001649">
    <property type="protein sequence ID" value="ACS79423.1"/>
    <property type="molecule type" value="Genomic_DNA"/>
</dbReference>
<dbReference type="PROSITE" id="PS50042">
    <property type="entry name" value="CNMP_BINDING_3"/>
    <property type="match status" value="1"/>
</dbReference>